<evidence type="ECO:0000313" key="2">
    <source>
        <dbReference type="EMBL" id="KAK6343919.1"/>
    </source>
</evidence>
<sequence>MQAFRKETVEDKIRRIRQQAAKKAYTILVKYNKACRQSQELEQRIQDAHKETVELLVPLLEQGTDLSKDPEADRITKQLEKRIDKIGDKIAKTQGRIEVYDSRREAIQTNKEAKVEELKRSVDNSTILKPSVRESEDSVATNSKPEEIVTSWLNTQLNRRTSFRRPPQRSRSLKRSASEGLRVRWSEELLIDDTLDAVAEGLAPEVTVVKEGSRRQFDPQDTSTIPDFGQKLEKQVKRNKSQRSLHSIITIPEEIFPGVQAIDTKPKEPSRPETELRVEEERPTSPEVNPAEASMQSESEEGLEVSSA</sequence>
<reference evidence="2 3" key="1">
    <citation type="submission" date="2019-10" db="EMBL/GenBank/DDBJ databases">
        <authorList>
            <person name="Palmer J.M."/>
        </authorList>
    </citation>
    <scope>NUCLEOTIDE SEQUENCE [LARGE SCALE GENOMIC DNA]</scope>
    <source>
        <strain evidence="2 3">TWF696</strain>
    </source>
</reference>
<dbReference type="Proteomes" id="UP001375240">
    <property type="component" value="Unassembled WGS sequence"/>
</dbReference>
<protein>
    <submittedName>
        <fullName evidence="2">Uncharacterized protein</fullName>
    </submittedName>
</protein>
<gene>
    <name evidence="2" type="ORF">TWF696_007573</name>
</gene>
<comment type="caution">
    <text evidence="2">The sequence shown here is derived from an EMBL/GenBank/DDBJ whole genome shotgun (WGS) entry which is preliminary data.</text>
</comment>
<organism evidence="2 3">
    <name type="scientific">Orbilia brochopaga</name>
    <dbReference type="NCBI Taxonomy" id="3140254"/>
    <lineage>
        <taxon>Eukaryota</taxon>
        <taxon>Fungi</taxon>
        <taxon>Dikarya</taxon>
        <taxon>Ascomycota</taxon>
        <taxon>Pezizomycotina</taxon>
        <taxon>Orbiliomycetes</taxon>
        <taxon>Orbiliales</taxon>
        <taxon>Orbiliaceae</taxon>
        <taxon>Orbilia</taxon>
    </lineage>
</organism>
<dbReference type="AlphaFoldDB" id="A0AAV9UP91"/>
<evidence type="ECO:0000313" key="3">
    <source>
        <dbReference type="Proteomes" id="UP001375240"/>
    </source>
</evidence>
<proteinExistence type="predicted"/>
<name>A0AAV9UP91_9PEZI</name>
<evidence type="ECO:0000256" key="1">
    <source>
        <dbReference type="SAM" id="MobiDB-lite"/>
    </source>
</evidence>
<feature type="compositionally biased region" description="Basic and acidic residues" evidence="1">
    <location>
        <begin position="264"/>
        <end position="284"/>
    </location>
</feature>
<dbReference type="EMBL" id="JAVHNQ010000006">
    <property type="protein sequence ID" value="KAK6343919.1"/>
    <property type="molecule type" value="Genomic_DNA"/>
</dbReference>
<keyword evidence="3" id="KW-1185">Reference proteome</keyword>
<accession>A0AAV9UP91</accession>
<feature type="region of interest" description="Disordered" evidence="1">
    <location>
        <begin position="259"/>
        <end position="308"/>
    </location>
</feature>
<feature type="compositionally biased region" description="Acidic residues" evidence="1">
    <location>
        <begin position="298"/>
        <end position="308"/>
    </location>
</feature>